<dbReference type="Gene3D" id="2.40.170.20">
    <property type="entry name" value="TonB-dependent receptor, beta-barrel domain"/>
    <property type="match status" value="1"/>
</dbReference>
<evidence type="ECO:0000256" key="6">
    <source>
        <dbReference type="ARBA" id="ARBA00023237"/>
    </source>
</evidence>
<dbReference type="KEGG" id="bcel:BcellWH2_04430"/>
<comment type="similarity">
    <text evidence="7">Belongs to the TonB-dependent receptor family.</text>
</comment>
<keyword evidence="2 7" id="KW-0813">Transport</keyword>
<dbReference type="Gene3D" id="2.60.40.1120">
    <property type="entry name" value="Carboxypeptidase-like, regulatory domain"/>
    <property type="match status" value="1"/>
</dbReference>
<proteinExistence type="inferred from homology"/>
<dbReference type="Proteomes" id="UP000061809">
    <property type="component" value="Chromosome"/>
</dbReference>
<comment type="subcellular location">
    <subcellularLocation>
        <location evidence="1 7">Cell outer membrane</location>
        <topology evidence="1 7">Multi-pass membrane protein</topology>
    </subcellularLocation>
</comment>
<evidence type="ECO:0000256" key="5">
    <source>
        <dbReference type="ARBA" id="ARBA00023136"/>
    </source>
</evidence>
<keyword evidence="4 7" id="KW-0812">Transmembrane</keyword>
<evidence type="ECO:0000256" key="8">
    <source>
        <dbReference type="SAM" id="SignalP"/>
    </source>
</evidence>
<dbReference type="EMBL" id="CP012801">
    <property type="protein sequence ID" value="ALJ61647.1"/>
    <property type="molecule type" value="Genomic_DNA"/>
</dbReference>
<dbReference type="InterPro" id="IPR008969">
    <property type="entry name" value="CarboxyPept-like_regulatory"/>
</dbReference>
<dbReference type="Gene3D" id="2.170.130.10">
    <property type="entry name" value="TonB-dependent receptor, plug domain"/>
    <property type="match status" value="1"/>
</dbReference>
<feature type="chain" id="PRO_5006048018" evidence="8">
    <location>
        <begin position="21"/>
        <end position="803"/>
    </location>
</feature>
<feature type="domain" description="TonB-dependent receptor plug" evidence="9">
    <location>
        <begin position="134"/>
        <end position="217"/>
    </location>
</feature>
<dbReference type="Pfam" id="PF07715">
    <property type="entry name" value="Plug"/>
    <property type="match status" value="1"/>
</dbReference>
<keyword evidence="8" id="KW-0732">Signal</keyword>
<evidence type="ECO:0000256" key="7">
    <source>
        <dbReference type="PROSITE-ProRule" id="PRU01360"/>
    </source>
</evidence>
<organism evidence="10 11">
    <name type="scientific">Bacteroides cellulosilyticus</name>
    <dbReference type="NCBI Taxonomy" id="246787"/>
    <lineage>
        <taxon>Bacteria</taxon>
        <taxon>Pseudomonadati</taxon>
        <taxon>Bacteroidota</taxon>
        <taxon>Bacteroidia</taxon>
        <taxon>Bacteroidales</taxon>
        <taxon>Bacteroidaceae</taxon>
        <taxon>Bacteroides</taxon>
    </lineage>
</organism>
<keyword evidence="6 7" id="KW-0998">Cell outer membrane</keyword>
<keyword evidence="3 7" id="KW-1134">Transmembrane beta strand</keyword>
<dbReference type="Pfam" id="PF13715">
    <property type="entry name" value="CarbopepD_reg_2"/>
    <property type="match status" value="1"/>
</dbReference>
<dbReference type="PATRIC" id="fig|246787.4.peg.4577"/>
<name>A0A0P0GTM1_9BACE</name>
<keyword evidence="10" id="KW-0675">Receptor</keyword>
<dbReference type="AlphaFoldDB" id="A0A0P0GTM1"/>
<evidence type="ECO:0000256" key="3">
    <source>
        <dbReference type="ARBA" id="ARBA00022452"/>
    </source>
</evidence>
<reference evidence="10 11" key="1">
    <citation type="journal article" date="2015" name="Science">
        <title>Genetic determinants of in vivo fitness and diet responsiveness in multiple human gut Bacteroides.</title>
        <authorList>
            <person name="Wu M."/>
            <person name="McNulty N.P."/>
            <person name="Rodionov D.A."/>
            <person name="Khoroshkin M.S."/>
            <person name="Griffin N.W."/>
            <person name="Cheng J."/>
            <person name="Latreille P."/>
            <person name="Kerstetter R.A."/>
            <person name="Terrapon N."/>
            <person name="Henrissat B."/>
            <person name="Osterman A.L."/>
            <person name="Gordon J.I."/>
        </authorList>
    </citation>
    <scope>NUCLEOTIDE SEQUENCE [LARGE SCALE GENOMIC DNA]</scope>
    <source>
        <strain evidence="10 11">WH2</strain>
    </source>
</reference>
<dbReference type="GO" id="GO:0009279">
    <property type="term" value="C:cell outer membrane"/>
    <property type="evidence" value="ECO:0007669"/>
    <property type="project" value="UniProtKB-SubCell"/>
</dbReference>
<dbReference type="InterPro" id="IPR036942">
    <property type="entry name" value="Beta-barrel_TonB_sf"/>
</dbReference>
<sequence>MKHFWLLTALIILFSTPALAQKTVKIGGTVTDENGNPIELATIRLEGTAIGTVSNLKGRYSLKFESRDSVTVIFSMLGYQTRKRKLVRPQGNISLNITLPPMNFELGEVSVTERRRQTGTIQQIETKQNRLAPDASGGSIEAVIATQAGVSSNNELSSQYNVRGGSFDENMVYVNGIEIYRPLLIRSGQQEGLSFINPDMVQSVGFSTGGYEAKYGDKMSSVLDITYKKPERLEGSASVSLLGASAYVGIATKKLTWTNGIRYKTNQYLLGTLDTKGEYDPRYIDYQTYLNWTPSKRWEIGVIGNISENRYNFQPEDRYTRFGTLSNVREFKVYFEGQEKDLFRTLFGTAYATYRLNEQNSLTLQASAFHTKEQETYDITGQYWLNSLDSGTQVDGTTNEEETSETIGVGTYMEHARNYLTAEVQSYSITGRHRLKSHSLQWGAEFKRERIKDRMREWEMRDSAGYSMPQTSEGPELFYTLRSRNETDSKRYGFYLQDTYRFRSTAGLFTLTAGIRGSYWDWNKEFIFSPRTSLALIPAFNEKFTLRVAAGVYYQAPFYKEFRDTTQVDGIATVSLNRDIRSQRSLHFVAGGDYNFRAMDRPFRFSMEVYYKALSNLIPYNIDNVRISYYGRNLSKGYATGIDMKLFGEFVPGTDSWLSFSLMKTEEKINGQWLPRPTDQRYRLSLYFTDYFPGSRKWKMNLKGTLAGGLPFGPPHSGREAAVFRTSPYRRVDIGMSRCIIDRSERENQRGIRSLWLGVDIFNLLNISNVNSYYWVTDTRNNQFAVPNYLTSRQINVRLLLDF</sequence>
<evidence type="ECO:0000256" key="2">
    <source>
        <dbReference type="ARBA" id="ARBA00022448"/>
    </source>
</evidence>
<protein>
    <submittedName>
        <fullName evidence="10">TonB-dependent Receptor Plug Domain protein</fullName>
    </submittedName>
</protein>
<evidence type="ECO:0000313" key="10">
    <source>
        <dbReference type="EMBL" id="ALJ61647.1"/>
    </source>
</evidence>
<evidence type="ECO:0000256" key="4">
    <source>
        <dbReference type="ARBA" id="ARBA00022692"/>
    </source>
</evidence>
<dbReference type="InterPro" id="IPR012910">
    <property type="entry name" value="Plug_dom"/>
</dbReference>
<feature type="signal peptide" evidence="8">
    <location>
        <begin position="1"/>
        <end position="20"/>
    </location>
</feature>
<evidence type="ECO:0000313" key="11">
    <source>
        <dbReference type="Proteomes" id="UP000061809"/>
    </source>
</evidence>
<gene>
    <name evidence="10" type="ORF">BcellWH2_04430</name>
</gene>
<accession>A0A0P0GTM1</accession>
<dbReference type="RefSeq" id="WP_029428655.1">
    <property type="nucleotide sequence ID" value="NZ_CP012801.1"/>
</dbReference>
<dbReference type="InterPro" id="IPR037066">
    <property type="entry name" value="Plug_dom_sf"/>
</dbReference>
<evidence type="ECO:0000259" key="9">
    <source>
        <dbReference type="Pfam" id="PF07715"/>
    </source>
</evidence>
<dbReference type="InterPro" id="IPR039426">
    <property type="entry name" value="TonB-dep_rcpt-like"/>
</dbReference>
<dbReference type="SUPFAM" id="SSF56935">
    <property type="entry name" value="Porins"/>
    <property type="match status" value="1"/>
</dbReference>
<evidence type="ECO:0000256" key="1">
    <source>
        <dbReference type="ARBA" id="ARBA00004571"/>
    </source>
</evidence>
<dbReference type="SUPFAM" id="SSF49464">
    <property type="entry name" value="Carboxypeptidase regulatory domain-like"/>
    <property type="match status" value="1"/>
</dbReference>
<dbReference type="PROSITE" id="PS52016">
    <property type="entry name" value="TONB_DEPENDENT_REC_3"/>
    <property type="match status" value="1"/>
</dbReference>
<keyword evidence="5 7" id="KW-0472">Membrane</keyword>